<keyword evidence="8 10" id="KW-0472">Membrane</keyword>
<evidence type="ECO:0000256" key="6">
    <source>
        <dbReference type="ARBA" id="ARBA00022692"/>
    </source>
</evidence>
<dbReference type="Proteomes" id="UP000034231">
    <property type="component" value="Unassembled WGS sequence"/>
</dbReference>
<reference evidence="14 15" key="1">
    <citation type="journal article" date="2015" name="Nature">
        <title>rRNA introns, odd ribosomes, and small enigmatic genomes across a large radiation of phyla.</title>
        <authorList>
            <person name="Brown C.T."/>
            <person name="Hug L.A."/>
            <person name="Thomas B.C."/>
            <person name="Sharon I."/>
            <person name="Castelle C.J."/>
            <person name="Singh A."/>
            <person name="Wilkins M.J."/>
            <person name="Williams K.H."/>
            <person name="Banfield J.F."/>
        </authorList>
    </citation>
    <scope>NUCLEOTIDE SEQUENCE [LARGE SCALE GENOMIC DNA]</scope>
</reference>
<evidence type="ECO:0000256" key="5">
    <source>
        <dbReference type="ARBA" id="ARBA00022618"/>
    </source>
</evidence>
<gene>
    <name evidence="14" type="ORF">US68_C0002G0010</name>
</gene>
<dbReference type="PANTHER" id="PTHR47755:SF1">
    <property type="entry name" value="CELL DIVISION PROTEIN FTSX"/>
    <property type="match status" value="1"/>
</dbReference>
<evidence type="ECO:0000256" key="2">
    <source>
        <dbReference type="ARBA" id="ARBA00007379"/>
    </source>
</evidence>
<sequence>MKILKLTFHHIRRSPFQSLVAFFTVFACFFILNSFLLVNRGLSNVLNYFETKPEITIFLKDGLDQSTVESVQKELANYPDIKEIRYISKEKALSLYKDMNKDNPLLTEMVTASILPASFEVSAFNPKVLEVIAQNFSAKSQVVDEIIYQKDVIQSLLSWTQIIRYSGIALIALFISVVFVVIFTLIGMKITNRKDEIKISRLLGASKFYVKRPFILEGIIYGLTGSIIGFLLSFLIIYNFRTTINSFFQPIIFVPNLTFFEPLLLLAEISVGIFVGLSASWLGARRYIKW</sequence>
<dbReference type="Pfam" id="PF18075">
    <property type="entry name" value="FtsX_ECD"/>
    <property type="match status" value="1"/>
</dbReference>
<comment type="subcellular location">
    <subcellularLocation>
        <location evidence="1">Cell membrane</location>
        <topology evidence="1">Multi-pass membrane protein</topology>
    </subcellularLocation>
</comment>
<dbReference type="InterPro" id="IPR004513">
    <property type="entry name" value="FtsX"/>
</dbReference>
<evidence type="ECO:0000256" key="7">
    <source>
        <dbReference type="ARBA" id="ARBA00022989"/>
    </source>
</evidence>
<evidence type="ECO:0000256" key="8">
    <source>
        <dbReference type="ARBA" id="ARBA00023136"/>
    </source>
</evidence>
<protein>
    <recommendedName>
        <fullName evidence="3 10">Cell division protein FtsX</fullName>
    </recommendedName>
</protein>
<dbReference type="PROSITE" id="PS51257">
    <property type="entry name" value="PROKAR_LIPOPROTEIN"/>
    <property type="match status" value="1"/>
</dbReference>
<dbReference type="PANTHER" id="PTHR47755">
    <property type="entry name" value="CELL DIVISION PROTEIN FTSX"/>
    <property type="match status" value="1"/>
</dbReference>
<evidence type="ECO:0000259" key="13">
    <source>
        <dbReference type="Pfam" id="PF18075"/>
    </source>
</evidence>
<feature type="transmembrane region" description="Helical" evidence="11">
    <location>
        <begin position="263"/>
        <end position="284"/>
    </location>
</feature>
<proteinExistence type="inferred from homology"/>
<feature type="domain" description="ABC3 transporter permease C-terminal" evidence="12">
    <location>
        <begin position="169"/>
        <end position="289"/>
    </location>
</feature>
<evidence type="ECO:0000313" key="14">
    <source>
        <dbReference type="EMBL" id="KKQ50733.1"/>
    </source>
</evidence>
<feature type="transmembrane region" description="Helical" evidence="11">
    <location>
        <begin position="162"/>
        <end position="188"/>
    </location>
</feature>
<evidence type="ECO:0000256" key="9">
    <source>
        <dbReference type="ARBA" id="ARBA00023306"/>
    </source>
</evidence>
<feature type="domain" description="FtsX extracellular" evidence="13">
    <location>
        <begin position="54"/>
        <end position="142"/>
    </location>
</feature>
<organism evidence="14 15">
    <name type="scientific">Candidatus Shapirobacteria bacterium GW2011_GWE1_38_10</name>
    <dbReference type="NCBI Taxonomy" id="1618488"/>
    <lineage>
        <taxon>Bacteria</taxon>
        <taxon>Candidatus Shapironibacteriota</taxon>
    </lineage>
</organism>
<keyword evidence="4 10" id="KW-1003">Cell membrane</keyword>
<evidence type="ECO:0000256" key="10">
    <source>
        <dbReference type="PIRNR" id="PIRNR003097"/>
    </source>
</evidence>
<dbReference type="PIRSF" id="PIRSF003097">
    <property type="entry name" value="FtsX"/>
    <property type="match status" value="1"/>
</dbReference>
<evidence type="ECO:0000259" key="12">
    <source>
        <dbReference type="Pfam" id="PF02687"/>
    </source>
</evidence>
<dbReference type="GO" id="GO:0051301">
    <property type="term" value="P:cell division"/>
    <property type="evidence" value="ECO:0007669"/>
    <property type="project" value="UniProtKB-KW"/>
</dbReference>
<keyword evidence="5 10" id="KW-0132">Cell division</keyword>
<comment type="caution">
    <text evidence="14">The sequence shown here is derived from an EMBL/GenBank/DDBJ whole genome shotgun (WGS) entry which is preliminary data.</text>
</comment>
<evidence type="ECO:0000256" key="11">
    <source>
        <dbReference type="SAM" id="Phobius"/>
    </source>
</evidence>
<accession>A0A0G0I5Z6</accession>
<dbReference type="Gene3D" id="3.30.70.3040">
    <property type="match status" value="1"/>
</dbReference>
<keyword evidence="9 10" id="KW-0131">Cell cycle</keyword>
<name>A0A0G0I5Z6_9BACT</name>
<evidence type="ECO:0000256" key="3">
    <source>
        <dbReference type="ARBA" id="ARBA00021907"/>
    </source>
</evidence>
<keyword evidence="7 11" id="KW-1133">Transmembrane helix</keyword>
<evidence type="ECO:0000313" key="15">
    <source>
        <dbReference type="Proteomes" id="UP000034231"/>
    </source>
</evidence>
<evidence type="ECO:0000256" key="1">
    <source>
        <dbReference type="ARBA" id="ARBA00004651"/>
    </source>
</evidence>
<comment type="similarity">
    <text evidence="2 10">Belongs to the ABC-4 integral membrane protein family. FtsX subfamily.</text>
</comment>
<dbReference type="EMBL" id="LBTX01000002">
    <property type="protein sequence ID" value="KKQ50733.1"/>
    <property type="molecule type" value="Genomic_DNA"/>
</dbReference>
<dbReference type="GO" id="GO:0005886">
    <property type="term" value="C:plasma membrane"/>
    <property type="evidence" value="ECO:0007669"/>
    <property type="project" value="UniProtKB-SubCell"/>
</dbReference>
<dbReference type="InterPro" id="IPR040690">
    <property type="entry name" value="FtsX_ECD"/>
</dbReference>
<feature type="transmembrane region" description="Helical" evidence="11">
    <location>
        <begin position="20"/>
        <end position="38"/>
    </location>
</feature>
<keyword evidence="6 11" id="KW-0812">Transmembrane</keyword>
<dbReference type="AlphaFoldDB" id="A0A0G0I5Z6"/>
<evidence type="ECO:0000256" key="4">
    <source>
        <dbReference type="ARBA" id="ARBA00022475"/>
    </source>
</evidence>
<dbReference type="InterPro" id="IPR003838">
    <property type="entry name" value="ABC3_permease_C"/>
</dbReference>
<dbReference type="Pfam" id="PF02687">
    <property type="entry name" value="FtsX"/>
    <property type="match status" value="1"/>
</dbReference>
<feature type="transmembrane region" description="Helical" evidence="11">
    <location>
        <begin position="214"/>
        <end position="238"/>
    </location>
</feature>